<keyword evidence="3" id="KW-1185">Reference proteome</keyword>
<evidence type="ECO:0000313" key="2">
    <source>
        <dbReference type="EMBL" id="CAJ2500354.1"/>
    </source>
</evidence>
<dbReference type="AlphaFoldDB" id="A0AAI8YAR0"/>
<dbReference type="Proteomes" id="UP001295740">
    <property type="component" value="Unassembled WGS sequence"/>
</dbReference>
<evidence type="ECO:0000313" key="3">
    <source>
        <dbReference type="Proteomes" id="UP001295740"/>
    </source>
</evidence>
<reference evidence="2" key="1">
    <citation type="submission" date="2023-10" db="EMBL/GenBank/DDBJ databases">
        <authorList>
            <person name="Hackl T."/>
        </authorList>
    </citation>
    <scope>NUCLEOTIDE SEQUENCE</scope>
</reference>
<evidence type="ECO:0000256" key="1">
    <source>
        <dbReference type="SAM" id="MobiDB-lite"/>
    </source>
</evidence>
<feature type="compositionally biased region" description="Polar residues" evidence="1">
    <location>
        <begin position="9"/>
        <end position="24"/>
    </location>
</feature>
<accession>A0AAI8YAR0</accession>
<proteinExistence type="predicted"/>
<dbReference type="EMBL" id="CAUWAG010000003">
    <property type="protein sequence ID" value="CAJ2500354.1"/>
    <property type="molecule type" value="Genomic_DNA"/>
</dbReference>
<gene>
    <name evidence="2" type="ORF">KHLLAP_LOCUS822</name>
</gene>
<comment type="caution">
    <text evidence="2">The sequence shown here is derived from an EMBL/GenBank/DDBJ whole genome shotgun (WGS) entry which is preliminary data.</text>
</comment>
<feature type="region of interest" description="Disordered" evidence="1">
    <location>
        <begin position="1"/>
        <end position="28"/>
    </location>
</feature>
<organism evidence="2 3">
    <name type="scientific">Anthostomella pinea</name>
    <dbReference type="NCBI Taxonomy" id="933095"/>
    <lineage>
        <taxon>Eukaryota</taxon>
        <taxon>Fungi</taxon>
        <taxon>Dikarya</taxon>
        <taxon>Ascomycota</taxon>
        <taxon>Pezizomycotina</taxon>
        <taxon>Sordariomycetes</taxon>
        <taxon>Xylariomycetidae</taxon>
        <taxon>Xylariales</taxon>
        <taxon>Xylariaceae</taxon>
        <taxon>Anthostomella</taxon>
    </lineage>
</organism>
<sequence>MPGPASCAGTATTTTEASLAGSDTSLDEEDVGTIMDSESPSFCIDPVQRRRLSNSKLSSRMVLASRIKWQIILLDLERQSSPAYFCCAMQRTIRSTKIPDGREIVPPPSGDEDPSCQGAHLQGVRQEVDAMQVLHELQVQWIRVVAADRDDREWKTIIDLRYAAKQKSMQQDADHTDYWSSSDGNKAGGHDQQAVPNESDLRCINQAFVDNVKKARNHLRSLPWRLEGSIDDEDEEVAVSSVSMKGTALSTGDGRSMSAKLAMTSVVSPIRALTFNSLPSSRS</sequence>
<name>A0AAI8YAR0_9PEZI</name>
<protein>
    <submittedName>
        <fullName evidence="2">Uu.00g032070.m01.CDS01</fullName>
    </submittedName>
</protein>
<feature type="region of interest" description="Disordered" evidence="1">
    <location>
        <begin position="171"/>
        <end position="196"/>
    </location>
</feature>